<dbReference type="SUPFAM" id="SSF109854">
    <property type="entry name" value="DinB/YfiT-like putative metalloenzymes"/>
    <property type="match status" value="1"/>
</dbReference>
<name>A0ABN3A8D7_9ACTN</name>
<dbReference type="Proteomes" id="UP001501771">
    <property type="component" value="Unassembled WGS sequence"/>
</dbReference>
<organism evidence="1 2">
    <name type="scientific">Nocardioides koreensis</name>
    <dbReference type="NCBI Taxonomy" id="433651"/>
    <lineage>
        <taxon>Bacteria</taxon>
        <taxon>Bacillati</taxon>
        <taxon>Actinomycetota</taxon>
        <taxon>Actinomycetes</taxon>
        <taxon>Propionibacteriales</taxon>
        <taxon>Nocardioidaceae</taxon>
        <taxon>Nocardioides</taxon>
    </lineage>
</organism>
<reference evidence="1 2" key="1">
    <citation type="journal article" date="2019" name="Int. J. Syst. Evol. Microbiol.">
        <title>The Global Catalogue of Microorganisms (GCM) 10K type strain sequencing project: providing services to taxonomists for standard genome sequencing and annotation.</title>
        <authorList>
            <consortium name="The Broad Institute Genomics Platform"/>
            <consortium name="The Broad Institute Genome Sequencing Center for Infectious Disease"/>
            <person name="Wu L."/>
            <person name="Ma J."/>
        </authorList>
    </citation>
    <scope>NUCLEOTIDE SEQUENCE [LARGE SCALE GENOMIC DNA]</scope>
    <source>
        <strain evidence="1 2">JCM 16022</strain>
    </source>
</reference>
<sequence length="179" mass="20106">MCVHPGVYLRVVPTWTTPERPEPPNNPVDERAALEDRLEYQRTTLLLKCGGLTPEQLAERSVPPSSLSLLGLVRHMSGVEAWFHSYDGQPDHMFFWNYVPGATDGFGGISAARAADDLASYQASVERSRDAVRDRGLDEAIPGEDYTLRWIYLHMIEEYARHNGHADLLRERIDGATGE</sequence>
<accession>A0ABN3A8D7</accession>
<dbReference type="Gene3D" id="1.20.120.450">
    <property type="entry name" value="dinb family like domain"/>
    <property type="match status" value="1"/>
</dbReference>
<evidence type="ECO:0000313" key="1">
    <source>
        <dbReference type="EMBL" id="GAA2156092.1"/>
    </source>
</evidence>
<evidence type="ECO:0000313" key="2">
    <source>
        <dbReference type="Proteomes" id="UP001501771"/>
    </source>
</evidence>
<protein>
    <submittedName>
        <fullName evidence="1">DinB family protein</fullName>
    </submittedName>
</protein>
<gene>
    <name evidence="1" type="ORF">GCM10009844_44010</name>
</gene>
<dbReference type="Pfam" id="PF04978">
    <property type="entry name" value="MST"/>
    <property type="match status" value="1"/>
</dbReference>
<dbReference type="InterPro" id="IPR007061">
    <property type="entry name" value="MST-like"/>
</dbReference>
<dbReference type="EMBL" id="BAAAQR010000018">
    <property type="protein sequence ID" value="GAA2156092.1"/>
    <property type="molecule type" value="Genomic_DNA"/>
</dbReference>
<comment type="caution">
    <text evidence="1">The sequence shown here is derived from an EMBL/GenBank/DDBJ whole genome shotgun (WGS) entry which is preliminary data.</text>
</comment>
<keyword evidence="2" id="KW-1185">Reference proteome</keyword>
<proteinExistence type="predicted"/>
<dbReference type="InterPro" id="IPR034660">
    <property type="entry name" value="DinB/YfiT-like"/>
</dbReference>